<evidence type="ECO:0000313" key="1">
    <source>
        <dbReference type="EMBL" id="OQP40878.1"/>
    </source>
</evidence>
<proteinExistence type="predicted"/>
<protein>
    <submittedName>
        <fullName evidence="1">Uncharacterized protein</fullName>
    </submittedName>
</protein>
<reference evidence="2" key="1">
    <citation type="submission" date="2016-04" db="EMBL/GenBank/DDBJ databases">
        <authorList>
            <person name="Chen L."/>
            <person name="Zhuang W."/>
            <person name="Wang G."/>
        </authorList>
    </citation>
    <scope>NUCLEOTIDE SEQUENCE [LARGE SCALE GENOMIC DNA]</scope>
    <source>
        <strain evidence="2">17621</strain>
    </source>
</reference>
<dbReference type="EMBL" id="LVXG01000067">
    <property type="protein sequence ID" value="OQP40878.1"/>
    <property type="molecule type" value="Genomic_DNA"/>
</dbReference>
<accession>A0A1V9E446</accession>
<comment type="caution">
    <text evidence="1">The sequence shown here is derived from an EMBL/GenBank/DDBJ whole genome shotgun (WGS) entry which is preliminary data.</text>
</comment>
<keyword evidence="2" id="KW-1185">Reference proteome</keyword>
<dbReference type="AlphaFoldDB" id="A0A1V9E446"/>
<name>A0A1V9E446_9BACT</name>
<evidence type="ECO:0000313" key="2">
    <source>
        <dbReference type="Proteomes" id="UP000192610"/>
    </source>
</evidence>
<organism evidence="1 2">
    <name type="scientific">Niastella yeongjuensis</name>
    <dbReference type="NCBI Taxonomy" id="354355"/>
    <lineage>
        <taxon>Bacteria</taxon>
        <taxon>Pseudomonadati</taxon>
        <taxon>Bacteroidota</taxon>
        <taxon>Chitinophagia</taxon>
        <taxon>Chitinophagales</taxon>
        <taxon>Chitinophagaceae</taxon>
        <taxon>Niastella</taxon>
    </lineage>
</organism>
<dbReference type="STRING" id="354355.SAMN05660816_04088"/>
<gene>
    <name evidence="1" type="ORF">A4H97_14815</name>
</gene>
<dbReference type="Proteomes" id="UP000192610">
    <property type="component" value="Unassembled WGS sequence"/>
</dbReference>
<dbReference type="PROSITE" id="PS51257">
    <property type="entry name" value="PROKAR_LIPOPROTEIN"/>
    <property type="match status" value="1"/>
</dbReference>
<dbReference type="RefSeq" id="WP_081203860.1">
    <property type="nucleotide sequence ID" value="NZ_FOCZ01000007.1"/>
</dbReference>
<sequence>MKNILIVCVFALMGGCVYDPPQKGNIIYIHNQTDQYVFVIDSLPSQGNARLYDTSLVNGRRMISAIDSNIPAFGTCAYFLSENHYRYQKLKNKGNVTLYFIAEKDITKTYDKIKHDTFYRVFSVDADTVMTNGINHIFYYNDTIFLEHIFDTE</sequence>